<accession>A0A921H5D6</accession>
<keyword evidence="3" id="KW-1015">Disulfide bond</keyword>
<comment type="caution">
    <text evidence="7">The sequence shown here is derived from an EMBL/GenBank/DDBJ whole genome shotgun (WGS) entry which is preliminary data.</text>
</comment>
<evidence type="ECO:0000313" key="7">
    <source>
        <dbReference type="EMBL" id="HJF71787.1"/>
    </source>
</evidence>
<feature type="domain" description="Thioredoxin" evidence="6">
    <location>
        <begin position="221"/>
        <end position="362"/>
    </location>
</feature>
<dbReference type="GO" id="GO:0030313">
    <property type="term" value="C:cell envelope"/>
    <property type="evidence" value="ECO:0007669"/>
    <property type="project" value="UniProtKB-SubCell"/>
</dbReference>
<dbReference type="InterPro" id="IPR050553">
    <property type="entry name" value="Thioredoxin_ResA/DsbE_sf"/>
</dbReference>
<protein>
    <submittedName>
        <fullName evidence="7">AhpC/TSA family protein</fullName>
    </submittedName>
</protein>
<dbReference type="Pfam" id="PF00578">
    <property type="entry name" value="AhpC-TSA"/>
    <property type="match status" value="1"/>
</dbReference>
<dbReference type="Pfam" id="PF14289">
    <property type="entry name" value="DUF4369"/>
    <property type="match status" value="1"/>
</dbReference>
<dbReference type="SUPFAM" id="SSF52833">
    <property type="entry name" value="Thioredoxin-like"/>
    <property type="match status" value="1"/>
</dbReference>
<reference evidence="7" key="1">
    <citation type="journal article" date="2021" name="PeerJ">
        <title>Extensive microbial diversity within the chicken gut microbiome revealed by metagenomics and culture.</title>
        <authorList>
            <person name="Gilroy R."/>
            <person name="Ravi A."/>
            <person name="Getino M."/>
            <person name="Pursley I."/>
            <person name="Horton D.L."/>
            <person name="Alikhan N.F."/>
            <person name="Baker D."/>
            <person name="Gharbi K."/>
            <person name="Hall N."/>
            <person name="Watson M."/>
            <person name="Adriaenssens E.M."/>
            <person name="Foster-Nyarko E."/>
            <person name="Jarju S."/>
            <person name="Secka A."/>
            <person name="Antonio M."/>
            <person name="Oren A."/>
            <person name="Chaudhuri R.R."/>
            <person name="La Ragione R."/>
            <person name="Hildebrand F."/>
            <person name="Pallen M.J."/>
        </authorList>
    </citation>
    <scope>NUCLEOTIDE SEQUENCE</scope>
    <source>
        <strain evidence="7">6966</strain>
    </source>
</reference>
<dbReference type="PANTHER" id="PTHR42852">
    <property type="entry name" value="THIOL:DISULFIDE INTERCHANGE PROTEIN DSBE"/>
    <property type="match status" value="1"/>
</dbReference>
<dbReference type="GO" id="GO:0016209">
    <property type="term" value="F:antioxidant activity"/>
    <property type="evidence" value="ECO:0007669"/>
    <property type="project" value="InterPro"/>
</dbReference>
<keyword evidence="4" id="KW-0676">Redox-active center</keyword>
<dbReference type="InterPro" id="IPR036249">
    <property type="entry name" value="Thioredoxin-like_sf"/>
</dbReference>
<dbReference type="InterPro" id="IPR013766">
    <property type="entry name" value="Thioredoxin_domain"/>
</dbReference>
<gene>
    <name evidence="7" type="ORF">K8V05_13620</name>
</gene>
<evidence type="ECO:0000256" key="3">
    <source>
        <dbReference type="ARBA" id="ARBA00023157"/>
    </source>
</evidence>
<name>A0A921H5D6_9BACT</name>
<dbReference type="Gene3D" id="3.40.30.10">
    <property type="entry name" value="Glutaredoxin"/>
    <property type="match status" value="1"/>
</dbReference>
<sequence length="362" mass="40461">MKKILFTVCMLVCCTIGSMAQQDSYKIEGQLSNTTNGQLLLVADTEQGMIDIGEATVTNGTFEFTGRMPEMTVVYLMPVKKNALLATIMLENANYTITLGANELIVEGDGEAQKAWKEFEKLNKYLKKSQQEAQRQLQANPARQQAVEKEFYKVVEEVQTQELVLLKKYSHSTVSAYVVFSSMQGLDEVKLGERYEALDSKVKATSYGKKIAAQLANLKKMAIGSIAPNFSAPLADGGILDLHEAKAKVKVVDFWASWCMPCRGENVNLLQIYKRFHPRGLEIISVSLDENKQAWLQAIGQDGSDWKNVSDLKGFKSPIAIEYGITAIPATFILDEENRVVAKNLRGKELEKKIEEMLKKKK</sequence>
<dbReference type="EMBL" id="DYVS01000258">
    <property type="protein sequence ID" value="HJF71787.1"/>
    <property type="molecule type" value="Genomic_DNA"/>
</dbReference>
<proteinExistence type="predicted"/>
<dbReference type="PROSITE" id="PS51352">
    <property type="entry name" value="THIOREDOXIN_2"/>
    <property type="match status" value="1"/>
</dbReference>
<dbReference type="PANTHER" id="PTHR42852:SF6">
    <property type="entry name" value="THIOL:DISULFIDE INTERCHANGE PROTEIN DSBE"/>
    <property type="match status" value="1"/>
</dbReference>
<feature type="signal peptide" evidence="5">
    <location>
        <begin position="1"/>
        <end position="20"/>
    </location>
</feature>
<evidence type="ECO:0000256" key="1">
    <source>
        <dbReference type="ARBA" id="ARBA00004196"/>
    </source>
</evidence>
<reference evidence="7" key="2">
    <citation type="submission" date="2021-09" db="EMBL/GenBank/DDBJ databases">
        <authorList>
            <person name="Gilroy R."/>
        </authorList>
    </citation>
    <scope>NUCLEOTIDE SEQUENCE</scope>
    <source>
        <strain evidence="7">6966</strain>
    </source>
</reference>
<dbReference type="AlphaFoldDB" id="A0A921H5D6"/>
<evidence type="ECO:0000256" key="4">
    <source>
        <dbReference type="ARBA" id="ARBA00023284"/>
    </source>
</evidence>
<evidence type="ECO:0000256" key="2">
    <source>
        <dbReference type="ARBA" id="ARBA00022748"/>
    </source>
</evidence>
<keyword evidence="5" id="KW-0732">Signal</keyword>
<dbReference type="GO" id="GO:0016491">
    <property type="term" value="F:oxidoreductase activity"/>
    <property type="evidence" value="ECO:0007669"/>
    <property type="project" value="InterPro"/>
</dbReference>
<dbReference type="Proteomes" id="UP000742098">
    <property type="component" value="Unassembled WGS sequence"/>
</dbReference>
<comment type="subcellular location">
    <subcellularLocation>
        <location evidence="1">Cell envelope</location>
    </subcellularLocation>
</comment>
<dbReference type="CDD" id="cd02966">
    <property type="entry name" value="TlpA_like_family"/>
    <property type="match status" value="1"/>
</dbReference>
<dbReference type="InterPro" id="IPR000866">
    <property type="entry name" value="AhpC/TSA"/>
</dbReference>
<evidence type="ECO:0000313" key="8">
    <source>
        <dbReference type="Proteomes" id="UP000742098"/>
    </source>
</evidence>
<dbReference type="InterPro" id="IPR025380">
    <property type="entry name" value="DUF4369"/>
</dbReference>
<keyword evidence="2" id="KW-0201">Cytochrome c-type biogenesis</keyword>
<evidence type="ECO:0000259" key="6">
    <source>
        <dbReference type="PROSITE" id="PS51352"/>
    </source>
</evidence>
<feature type="chain" id="PRO_5037480166" evidence="5">
    <location>
        <begin position="21"/>
        <end position="362"/>
    </location>
</feature>
<dbReference type="GO" id="GO:0017004">
    <property type="term" value="P:cytochrome complex assembly"/>
    <property type="evidence" value="ECO:0007669"/>
    <property type="project" value="UniProtKB-KW"/>
</dbReference>
<evidence type="ECO:0000256" key="5">
    <source>
        <dbReference type="SAM" id="SignalP"/>
    </source>
</evidence>
<organism evidence="7 8">
    <name type="scientific">Butyricimonas virosa</name>
    <dbReference type="NCBI Taxonomy" id="544645"/>
    <lineage>
        <taxon>Bacteria</taxon>
        <taxon>Pseudomonadati</taxon>
        <taxon>Bacteroidota</taxon>
        <taxon>Bacteroidia</taxon>
        <taxon>Bacteroidales</taxon>
        <taxon>Odoribacteraceae</taxon>
        <taxon>Butyricimonas</taxon>
    </lineage>
</organism>